<evidence type="ECO:0000259" key="1">
    <source>
        <dbReference type="Pfam" id="PF09509"/>
    </source>
</evidence>
<dbReference type="EMBL" id="VUNG01000051">
    <property type="protein sequence ID" value="MST85776.1"/>
    <property type="molecule type" value="Genomic_DNA"/>
</dbReference>
<dbReference type="NCBIfam" id="TIGR02391">
    <property type="entry name" value="hypoth_ymh"/>
    <property type="match status" value="1"/>
</dbReference>
<keyword evidence="3" id="KW-1185">Reference proteome</keyword>
<sequence>MANRPCLKLGTIESLSNIIGDTNSGLTGTNIHRLLLQVHIEDISENVQGLSKRKRLFNALVNFQNVYHCSDNILRFVQLVVDPSRFTSDKTQFNYYRDELNKVLAFEGYEILESGKFAVVNKASTITDVEIRTNNLKKELSNRKAHHEIFKYCTKELLNRDYFHAVFEANKGLFQRIRDLSGLNSDGNALIDQVFSSTPILIINSYQNQSEKDEHKGFCNILKGLCGMFRNTSAHEPAISWPISEQDALEILGMISYCHRRLDNAQKIR</sequence>
<evidence type="ECO:0000313" key="3">
    <source>
        <dbReference type="Proteomes" id="UP000438914"/>
    </source>
</evidence>
<organism evidence="2 3">
    <name type="scientific">Hallella mizrahii</name>
    <dbReference type="NCBI Taxonomy" id="2606637"/>
    <lineage>
        <taxon>Bacteria</taxon>
        <taxon>Pseudomonadati</taxon>
        <taxon>Bacteroidota</taxon>
        <taxon>Bacteroidia</taxon>
        <taxon>Bacteroidales</taxon>
        <taxon>Prevotellaceae</taxon>
        <taxon>Hallella</taxon>
    </lineage>
</organism>
<feature type="domain" description="Conserved hypothetical protein CHP02391" evidence="1">
    <location>
        <begin position="143"/>
        <end position="262"/>
    </location>
</feature>
<dbReference type="InterPro" id="IPR012654">
    <property type="entry name" value="CHP02391"/>
</dbReference>
<gene>
    <name evidence="2" type="ORF">FYJ73_14065</name>
</gene>
<reference evidence="2 3" key="1">
    <citation type="submission" date="2019-08" db="EMBL/GenBank/DDBJ databases">
        <title>In-depth cultivation of the pig gut microbiome towards novel bacterial diversity and tailored functional studies.</title>
        <authorList>
            <person name="Wylensek D."/>
            <person name="Hitch T.C.A."/>
            <person name="Clavel T."/>
        </authorList>
    </citation>
    <scope>NUCLEOTIDE SEQUENCE [LARGE SCALE GENOMIC DNA]</scope>
    <source>
        <strain evidence="2 3">LKV-178-WT-2A</strain>
    </source>
</reference>
<dbReference type="AlphaFoldDB" id="A0A7K0KIM3"/>
<dbReference type="Pfam" id="PF09509">
    <property type="entry name" value="Hypoth_Ymh"/>
    <property type="match status" value="1"/>
</dbReference>
<dbReference type="RefSeq" id="WP_154535375.1">
    <property type="nucleotide sequence ID" value="NZ_VUNG01000051.1"/>
</dbReference>
<name>A0A7K0KIM3_9BACT</name>
<proteinExistence type="predicted"/>
<dbReference type="Proteomes" id="UP000438914">
    <property type="component" value="Unassembled WGS sequence"/>
</dbReference>
<accession>A0A7K0KIM3</accession>
<protein>
    <submittedName>
        <fullName evidence="2">TIGR02391 family protein</fullName>
    </submittedName>
</protein>
<comment type="caution">
    <text evidence="2">The sequence shown here is derived from an EMBL/GenBank/DDBJ whole genome shotgun (WGS) entry which is preliminary data.</text>
</comment>
<evidence type="ECO:0000313" key="2">
    <source>
        <dbReference type="EMBL" id="MST85776.1"/>
    </source>
</evidence>